<evidence type="ECO:0000313" key="4">
    <source>
        <dbReference type="Proteomes" id="UP000682892"/>
    </source>
</evidence>
<dbReference type="InterPro" id="IPR033593">
    <property type="entry name" value="N-RASSF"/>
</dbReference>
<dbReference type="AlphaFoldDB" id="Q16G87"/>
<dbReference type="eggNOG" id="KOG1574">
    <property type="taxonomic scope" value="Eukaryota"/>
</dbReference>
<organism evidence="3 4">
    <name type="scientific">Aedes aegypti</name>
    <name type="common">Yellowfever mosquito</name>
    <name type="synonym">Culex aegypti</name>
    <dbReference type="NCBI Taxonomy" id="7159"/>
    <lineage>
        <taxon>Eukaryota</taxon>
        <taxon>Metazoa</taxon>
        <taxon>Ecdysozoa</taxon>
        <taxon>Arthropoda</taxon>
        <taxon>Hexapoda</taxon>
        <taxon>Insecta</taxon>
        <taxon>Pterygota</taxon>
        <taxon>Neoptera</taxon>
        <taxon>Endopterygota</taxon>
        <taxon>Diptera</taxon>
        <taxon>Nematocera</taxon>
        <taxon>Culicoidea</taxon>
        <taxon>Culicidae</taxon>
        <taxon>Culicinae</taxon>
        <taxon>Aedini</taxon>
        <taxon>Aedes</taxon>
        <taxon>Stegomyia</taxon>
    </lineage>
</organism>
<dbReference type="PANTHER" id="PTHR15286:SF6">
    <property type="entry name" value="GH01133P"/>
    <property type="match status" value="1"/>
</dbReference>
<dbReference type="Proteomes" id="UP000682892">
    <property type="component" value="Unassembled WGS sequence"/>
</dbReference>
<feature type="region of interest" description="Disordered" evidence="1">
    <location>
        <begin position="75"/>
        <end position="102"/>
    </location>
</feature>
<accession>Q16G87</accession>
<dbReference type="SUPFAM" id="SSF54236">
    <property type="entry name" value="Ubiquitin-like"/>
    <property type="match status" value="1"/>
</dbReference>
<dbReference type="Gene3D" id="3.10.20.90">
    <property type="entry name" value="Phosphatidylinositol 3-kinase Catalytic Subunit, Chain A, domain 1"/>
    <property type="match status" value="1"/>
</dbReference>
<dbReference type="Pfam" id="PF21712">
    <property type="entry name" value="RASSF8-10_RA"/>
    <property type="match status" value="1"/>
</dbReference>
<dbReference type="PANTHER" id="PTHR15286">
    <property type="entry name" value="RAS-ASSOCIATING DOMAIN CONTAINING PROTEIN"/>
    <property type="match status" value="1"/>
</dbReference>
<dbReference type="CDD" id="cd16134">
    <property type="entry name" value="RA_RASSF8"/>
    <property type="match status" value="1"/>
</dbReference>
<reference evidence="3" key="3">
    <citation type="submission" date="2012-09" db="EMBL/GenBank/DDBJ databases">
        <authorList>
            <consortium name="VectorBase"/>
        </authorList>
    </citation>
    <scope>NUCLEOTIDE SEQUENCE</scope>
    <source>
        <strain evidence="3">Liverpool</strain>
    </source>
</reference>
<dbReference type="GO" id="GO:0007165">
    <property type="term" value="P:signal transduction"/>
    <property type="evidence" value="ECO:0007669"/>
    <property type="project" value="InterPro"/>
</dbReference>
<dbReference type="InterPro" id="IPR000159">
    <property type="entry name" value="RA_dom"/>
</dbReference>
<dbReference type="InterPro" id="IPR029071">
    <property type="entry name" value="Ubiquitin-like_domsf"/>
</dbReference>
<reference evidence="3" key="2">
    <citation type="journal article" date="2007" name="Science">
        <title>Genome sequence of Aedes aegypti, a major arbovirus vector.</title>
        <authorList>
            <person name="Nene V."/>
            <person name="Wortman J.R."/>
            <person name="Lawson D."/>
            <person name="Haas B."/>
            <person name="Kodira C."/>
            <person name="Tu Z.J."/>
            <person name="Loftus B."/>
            <person name="Xi Z."/>
            <person name="Megy K."/>
            <person name="Grabherr M."/>
            <person name="Ren Q."/>
            <person name="Zdobnov E.M."/>
            <person name="Lobo N.F."/>
            <person name="Campbell K.S."/>
            <person name="Brown S.E."/>
            <person name="Bonaldo M.F."/>
            <person name="Zhu J."/>
            <person name="Sinkins S.P."/>
            <person name="Hogenkamp D.G."/>
            <person name="Amedeo P."/>
            <person name="Arensburger P."/>
            <person name="Atkinson P.W."/>
            <person name="Bidwell S."/>
            <person name="Biedler J."/>
            <person name="Birney E."/>
            <person name="Bruggner R.V."/>
            <person name="Costas J."/>
            <person name="Coy M.R."/>
            <person name="Crabtree J."/>
            <person name="Crawford M."/>
            <person name="Debruyn B."/>
            <person name="Decaprio D."/>
            <person name="Eiglmeier K."/>
            <person name="Eisenstadt E."/>
            <person name="El-Dorry H."/>
            <person name="Gelbart W.M."/>
            <person name="Gomes S.L."/>
            <person name="Hammond M."/>
            <person name="Hannick L.I."/>
            <person name="Hogan J.R."/>
            <person name="Holmes M.H."/>
            <person name="Jaffe D."/>
            <person name="Johnston J.S."/>
            <person name="Kennedy R.C."/>
            <person name="Koo H."/>
            <person name="Kravitz S."/>
            <person name="Kriventseva E.V."/>
            <person name="Kulp D."/>
            <person name="Labutti K."/>
            <person name="Lee E."/>
            <person name="Li S."/>
            <person name="Lovin D.D."/>
            <person name="Mao C."/>
            <person name="Mauceli E."/>
            <person name="Menck C.F."/>
            <person name="Miller J.R."/>
            <person name="Montgomery P."/>
            <person name="Mori A."/>
            <person name="Nascimento A.L."/>
            <person name="Naveira H.F."/>
            <person name="Nusbaum C."/>
            <person name="O'leary S."/>
            <person name="Orvis J."/>
            <person name="Pertea M."/>
            <person name="Quesneville H."/>
            <person name="Reidenbach K.R."/>
            <person name="Rogers Y.H."/>
            <person name="Roth C.W."/>
            <person name="Schneider J.R."/>
            <person name="Schatz M."/>
            <person name="Shumway M."/>
            <person name="Stanke M."/>
            <person name="Stinson E.O."/>
            <person name="Tubio J.M."/>
            <person name="Vanzee J.P."/>
            <person name="Verjovski-Almeida S."/>
            <person name="Werner D."/>
            <person name="White O."/>
            <person name="Wyder S."/>
            <person name="Zeng Q."/>
            <person name="Zhao Q."/>
            <person name="Zhao Y."/>
            <person name="Hill C.A."/>
            <person name="Raikhel A.S."/>
            <person name="Soares M.B."/>
            <person name="Knudson D.L."/>
            <person name="Lee N.H."/>
            <person name="Galagan J."/>
            <person name="Salzberg S.L."/>
            <person name="Paulsen I.T."/>
            <person name="Dimopoulos G."/>
            <person name="Collins F.H."/>
            <person name="Birren B."/>
            <person name="Fraser-Liggett C.M."/>
            <person name="Severson D.W."/>
        </authorList>
    </citation>
    <scope>NUCLEOTIDE SEQUENCE [LARGE SCALE GENOMIC DNA]</scope>
    <source>
        <strain evidence="3">Liverpool</strain>
    </source>
</reference>
<dbReference type="VEuPathDB" id="VectorBase:AAEL019484"/>
<reference evidence="3" key="1">
    <citation type="submission" date="2005-10" db="EMBL/GenBank/DDBJ databases">
        <authorList>
            <person name="Loftus B.J."/>
            <person name="Nene V.M."/>
            <person name="Hannick L.I."/>
            <person name="Bidwell S."/>
            <person name="Haas B."/>
            <person name="Amedeo P."/>
            <person name="Orvis J."/>
            <person name="Wortman J.R."/>
            <person name="White O.R."/>
            <person name="Salzberg S."/>
            <person name="Shumway M."/>
            <person name="Koo H."/>
            <person name="Zhao Y."/>
            <person name="Holmes M."/>
            <person name="Miller J."/>
            <person name="Schatz M."/>
            <person name="Pop M."/>
            <person name="Pai G."/>
            <person name="Utterback T."/>
            <person name="Rogers Y.-H."/>
            <person name="Kravitz S."/>
            <person name="Fraser C.M."/>
        </authorList>
    </citation>
    <scope>NUCLEOTIDE SEQUENCE</scope>
    <source>
        <strain evidence="3">Liverpool</strain>
    </source>
</reference>
<dbReference type="InterPro" id="IPR048945">
    <property type="entry name" value="RASSF8/10_RA"/>
</dbReference>
<sequence length="158" mass="18129">MELKVWVEGIQRIVCGVTEVTTCQDVVFALAHATGKTGRFTLIERWRNNERLLAPHENPLKILMKWGEYSSDVHAGSPGNDPYGKQFSQHQQHQQHHLHQQSELISNCVPPSSLERGKETRKSLNSGVVLGKNRMRIRFTIREFYGFVQHVGFGYLDM</sequence>
<evidence type="ECO:0000259" key="2">
    <source>
        <dbReference type="PROSITE" id="PS50200"/>
    </source>
</evidence>
<proteinExistence type="predicted"/>
<dbReference type="PaxDb" id="7159-AAEL014488-PA"/>
<dbReference type="HOGENOM" id="CLU_1670786_0_0_1"/>
<dbReference type="EMBL" id="CH478314">
    <property type="protein sequence ID" value="EAT33250.1"/>
    <property type="molecule type" value="Genomic_DNA"/>
</dbReference>
<feature type="domain" description="Ras-associating" evidence="2">
    <location>
        <begin position="1"/>
        <end position="89"/>
    </location>
</feature>
<name>Q16G87_AEDAE</name>
<dbReference type="PROSITE" id="PS50200">
    <property type="entry name" value="RA"/>
    <property type="match status" value="1"/>
</dbReference>
<evidence type="ECO:0000256" key="1">
    <source>
        <dbReference type="SAM" id="MobiDB-lite"/>
    </source>
</evidence>
<evidence type="ECO:0000313" key="3">
    <source>
        <dbReference type="EMBL" id="EAT33250.1"/>
    </source>
</evidence>
<protein>
    <submittedName>
        <fullName evidence="3">AAEL014488-PA</fullName>
    </submittedName>
</protein>
<dbReference type="STRING" id="7159.Q16G87"/>
<gene>
    <name evidence="3" type="ORF">AaeL_AAEL014488</name>
</gene>
<dbReference type="InterPro" id="IPR048944">
    <property type="entry name" value="RASSF8_RA"/>
</dbReference>